<feature type="domain" description="O-antigen ligase-related" evidence="6">
    <location>
        <begin position="262"/>
        <end position="408"/>
    </location>
</feature>
<dbReference type="EMBL" id="CP036272">
    <property type="protein sequence ID" value="QDT59156.1"/>
    <property type="molecule type" value="Genomic_DNA"/>
</dbReference>
<evidence type="ECO:0000313" key="8">
    <source>
        <dbReference type="Proteomes" id="UP000315003"/>
    </source>
</evidence>
<dbReference type="InterPro" id="IPR011990">
    <property type="entry name" value="TPR-like_helical_dom_sf"/>
</dbReference>
<evidence type="ECO:0000256" key="3">
    <source>
        <dbReference type="ARBA" id="ARBA00022989"/>
    </source>
</evidence>
<dbReference type="AlphaFoldDB" id="A0A517SSQ7"/>
<dbReference type="PANTHER" id="PTHR37422">
    <property type="entry name" value="TEICHURONIC ACID BIOSYNTHESIS PROTEIN TUAE"/>
    <property type="match status" value="1"/>
</dbReference>
<dbReference type="InterPro" id="IPR007016">
    <property type="entry name" value="O-antigen_ligase-rel_domated"/>
</dbReference>
<dbReference type="Gene3D" id="1.25.40.10">
    <property type="entry name" value="Tetratricopeptide repeat domain"/>
    <property type="match status" value="1"/>
</dbReference>
<proteinExistence type="predicted"/>
<sequence length="877" mass="95976">MARQAWINRASALAIALAFGMALYLAIDFGGVLRWSQYLAGIVIVVASVLALPAAFQRSLPLGRLLLGILPLVIWAAYAGLQCLPVSIDVLRWLSPGVASCYQDWSEPLLLAADKGTHGDSQPVSYLSVMPWASAHWARWIAILIPLAILASHFFIDRRRLDWMLVGVVSVVGAHLAYAGLTVWSPEFGIRSATGAAGDTGFGAFVNRNHVALHINLGLAAGFGLVVVELQRIAQMRRSGVPWQGIDLLAVITRWRLILGAIAVVACACGLVYCGSRSGLLAALAGLACMLAMIRIGGIGWVLTGACILLVVLVSMVSSGWSRPTTLDRFETGDLKHASILTEDSRWPHWQDALVAAWAYAPTGAGMGSYADANLPYQTESSGLWFQHADNMYIELVVELGVVGVLVILMMIALVAGAIFRLGRSEQALDKGLCAMTAYAFGATLVSQCFDFGAIIPANLVLLCLLVAACYSRAWAFGQQDERSAGRSDSIRETKPATTWRQRSVTLTPMVLASLVVALVLVGMRRDAWAEFQYRDQVLKYETAKLSPPELSELYDQATILASNDSLWRHEPELANLLSVMAFQKTRFAELSTLDVSLPEMIPLYRQSSLETRRLQSDQWPETVDVGADFALASGGYRESVQWACQTLRVRPLDLQARVTLVCLDFYHRDAELSELALMQLLSLQQGTARPLMDLADLALGSKRFDLAQQAMGRALIIEPRYVREAIEQSVAHPTLELDAIIPLELECRRQAVQQILGLIAKTPTLRGQYQSFLAASLQALQVDQADGLEERIECLKSRVQLGFFLEEPELAIASANQLAEEGGADVNTHVSFLKMMQQAERIPEAIAHAELVLKSAPASKRLREQLKTLYLLDAQR</sequence>
<feature type="transmembrane region" description="Helical" evidence="5">
    <location>
        <begin position="460"/>
        <end position="478"/>
    </location>
</feature>
<dbReference type="Proteomes" id="UP000315003">
    <property type="component" value="Chromosome"/>
</dbReference>
<keyword evidence="7" id="KW-0436">Ligase</keyword>
<evidence type="ECO:0000259" key="6">
    <source>
        <dbReference type="Pfam" id="PF04932"/>
    </source>
</evidence>
<dbReference type="GO" id="GO:0016874">
    <property type="term" value="F:ligase activity"/>
    <property type="evidence" value="ECO:0007669"/>
    <property type="project" value="UniProtKB-KW"/>
</dbReference>
<gene>
    <name evidence="7" type="ORF">SV7mr_16630</name>
</gene>
<accession>A0A517SSQ7</accession>
<dbReference type="PANTHER" id="PTHR37422:SF23">
    <property type="entry name" value="TEICHURONIC ACID BIOSYNTHESIS PROTEIN TUAE"/>
    <property type="match status" value="1"/>
</dbReference>
<keyword evidence="2 5" id="KW-0812">Transmembrane</keyword>
<dbReference type="SUPFAM" id="SSF48452">
    <property type="entry name" value="TPR-like"/>
    <property type="match status" value="1"/>
</dbReference>
<keyword evidence="4 5" id="KW-0472">Membrane</keyword>
<name>A0A517SSQ7_9BACT</name>
<evidence type="ECO:0000256" key="5">
    <source>
        <dbReference type="SAM" id="Phobius"/>
    </source>
</evidence>
<evidence type="ECO:0000256" key="4">
    <source>
        <dbReference type="ARBA" id="ARBA00023136"/>
    </source>
</evidence>
<dbReference type="RefSeq" id="WP_145270839.1">
    <property type="nucleotide sequence ID" value="NZ_CP036272.1"/>
</dbReference>
<keyword evidence="3 5" id="KW-1133">Transmembrane helix</keyword>
<feature type="transmembrane region" description="Helical" evidence="5">
    <location>
        <begin position="400"/>
        <end position="420"/>
    </location>
</feature>
<evidence type="ECO:0000256" key="1">
    <source>
        <dbReference type="ARBA" id="ARBA00004141"/>
    </source>
</evidence>
<comment type="subcellular location">
    <subcellularLocation>
        <location evidence="1">Membrane</location>
        <topology evidence="1">Multi-pass membrane protein</topology>
    </subcellularLocation>
</comment>
<keyword evidence="8" id="KW-1185">Reference proteome</keyword>
<feature type="transmembrane region" description="Helical" evidence="5">
    <location>
        <begin position="301"/>
        <end position="321"/>
    </location>
</feature>
<reference evidence="7 8" key="1">
    <citation type="submission" date="2019-02" db="EMBL/GenBank/DDBJ databases">
        <title>Deep-cultivation of Planctomycetes and their phenomic and genomic characterization uncovers novel biology.</title>
        <authorList>
            <person name="Wiegand S."/>
            <person name="Jogler M."/>
            <person name="Boedeker C."/>
            <person name="Pinto D."/>
            <person name="Vollmers J."/>
            <person name="Rivas-Marin E."/>
            <person name="Kohn T."/>
            <person name="Peeters S.H."/>
            <person name="Heuer A."/>
            <person name="Rast P."/>
            <person name="Oberbeckmann S."/>
            <person name="Bunk B."/>
            <person name="Jeske O."/>
            <person name="Meyerdierks A."/>
            <person name="Storesund J.E."/>
            <person name="Kallscheuer N."/>
            <person name="Luecker S."/>
            <person name="Lage O.M."/>
            <person name="Pohl T."/>
            <person name="Merkel B.J."/>
            <person name="Hornburger P."/>
            <person name="Mueller R.-W."/>
            <person name="Bruemmer F."/>
            <person name="Labrenz M."/>
            <person name="Spormann A.M."/>
            <person name="Op den Camp H."/>
            <person name="Overmann J."/>
            <person name="Amann R."/>
            <person name="Jetten M.S.M."/>
            <person name="Mascher T."/>
            <person name="Medema M.H."/>
            <person name="Devos D.P."/>
            <person name="Kaster A.-K."/>
            <person name="Ovreas L."/>
            <person name="Rohde M."/>
            <person name="Galperin M.Y."/>
            <person name="Jogler C."/>
        </authorList>
    </citation>
    <scope>NUCLEOTIDE SEQUENCE [LARGE SCALE GENOMIC DNA]</scope>
    <source>
        <strain evidence="7 8">SV_7m_r</strain>
    </source>
</reference>
<organism evidence="7 8">
    <name type="scientific">Stieleria bergensis</name>
    <dbReference type="NCBI Taxonomy" id="2528025"/>
    <lineage>
        <taxon>Bacteria</taxon>
        <taxon>Pseudomonadati</taxon>
        <taxon>Planctomycetota</taxon>
        <taxon>Planctomycetia</taxon>
        <taxon>Pirellulales</taxon>
        <taxon>Pirellulaceae</taxon>
        <taxon>Stieleria</taxon>
    </lineage>
</organism>
<feature type="transmembrane region" description="Helical" evidence="5">
    <location>
        <begin position="12"/>
        <end position="32"/>
    </location>
</feature>
<dbReference type="OrthoDB" id="260459at2"/>
<feature type="transmembrane region" description="Helical" evidence="5">
    <location>
        <begin position="163"/>
        <end position="184"/>
    </location>
</feature>
<dbReference type="InterPro" id="IPR051533">
    <property type="entry name" value="WaaL-like"/>
</dbReference>
<evidence type="ECO:0000256" key="2">
    <source>
        <dbReference type="ARBA" id="ARBA00022692"/>
    </source>
</evidence>
<feature type="transmembrane region" description="Helical" evidence="5">
    <location>
        <begin position="137"/>
        <end position="156"/>
    </location>
</feature>
<feature type="transmembrane region" description="Helical" evidence="5">
    <location>
        <begin position="211"/>
        <end position="234"/>
    </location>
</feature>
<feature type="transmembrane region" description="Helical" evidence="5">
    <location>
        <begin position="65"/>
        <end position="88"/>
    </location>
</feature>
<evidence type="ECO:0000313" key="7">
    <source>
        <dbReference type="EMBL" id="QDT59156.1"/>
    </source>
</evidence>
<protein>
    <submittedName>
        <fullName evidence="7">O-Antigen ligase</fullName>
    </submittedName>
</protein>
<feature type="transmembrane region" description="Helical" evidence="5">
    <location>
        <begin position="255"/>
        <end position="273"/>
    </location>
</feature>
<feature type="transmembrane region" description="Helical" evidence="5">
    <location>
        <begin position="38"/>
        <end position="56"/>
    </location>
</feature>
<dbReference type="Pfam" id="PF04932">
    <property type="entry name" value="Wzy_C"/>
    <property type="match status" value="1"/>
</dbReference>
<feature type="transmembrane region" description="Helical" evidence="5">
    <location>
        <begin position="505"/>
        <end position="524"/>
    </location>
</feature>
<dbReference type="GO" id="GO:0016020">
    <property type="term" value="C:membrane"/>
    <property type="evidence" value="ECO:0007669"/>
    <property type="project" value="UniProtKB-SubCell"/>
</dbReference>